<dbReference type="Proteomes" id="UP000254337">
    <property type="component" value="Chromosome"/>
</dbReference>
<feature type="signal peptide" evidence="1">
    <location>
        <begin position="1"/>
        <end position="27"/>
    </location>
</feature>
<name>A0A346B2C1_9FIRM</name>
<protein>
    <submittedName>
        <fullName evidence="3">MBL fold metallo-hydrolase</fullName>
    </submittedName>
</protein>
<dbReference type="AlphaFoldDB" id="A0A346B2C1"/>
<keyword evidence="3" id="KW-0378">Hydrolase</keyword>
<evidence type="ECO:0000259" key="2">
    <source>
        <dbReference type="SMART" id="SM00849"/>
    </source>
</evidence>
<dbReference type="PROSITE" id="PS51257">
    <property type="entry name" value="PROKAR_LIPOPROTEIN"/>
    <property type="match status" value="1"/>
</dbReference>
<dbReference type="OrthoDB" id="9761531at2"/>
<evidence type="ECO:0000256" key="1">
    <source>
        <dbReference type="SAM" id="SignalP"/>
    </source>
</evidence>
<reference evidence="3 4" key="1">
    <citation type="submission" date="2018-05" db="EMBL/GenBank/DDBJ databases">
        <title>Complete genome sequence of Megasphaera sp. AJH120T, isolated from the ceca of a chicken.</title>
        <authorList>
            <person name="Maki J."/>
            <person name="Looft T."/>
        </authorList>
    </citation>
    <scope>NUCLEOTIDE SEQUENCE [LARGE SCALE GENOMIC DNA]</scope>
    <source>
        <strain evidence="3 4">AJH120</strain>
    </source>
</reference>
<dbReference type="SUPFAM" id="SSF56281">
    <property type="entry name" value="Metallo-hydrolase/oxidoreductase"/>
    <property type="match status" value="1"/>
</dbReference>
<evidence type="ECO:0000313" key="4">
    <source>
        <dbReference type="Proteomes" id="UP000254337"/>
    </source>
</evidence>
<proteinExistence type="predicted"/>
<feature type="domain" description="Metallo-beta-lactamase" evidence="2">
    <location>
        <begin position="50"/>
        <end position="254"/>
    </location>
</feature>
<organism evidence="3 4">
    <name type="scientific">Megasphaera stantonii</name>
    <dbReference type="NCBI Taxonomy" id="2144175"/>
    <lineage>
        <taxon>Bacteria</taxon>
        <taxon>Bacillati</taxon>
        <taxon>Bacillota</taxon>
        <taxon>Negativicutes</taxon>
        <taxon>Veillonellales</taxon>
        <taxon>Veillonellaceae</taxon>
        <taxon>Megasphaera</taxon>
    </lineage>
</organism>
<dbReference type="EMBL" id="CP029462">
    <property type="protein sequence ID" value="AXL22264.1"/>
    <property type="molecule type" value="Genomic_DNA"/>
</dbReference>
<keyword evidence="1" id="KW-0732">Signal</keyword>
<dbReference type="PANTHER" id="PTHR30619:SF1">
    <property type="entry name" value="RECOMBINATION PROTEIN 2"/>
    <property type="match status" value="1"/>
</dbReference>
<evidence type="ECO:0000313" key="3">
    <source>
        <dbReference type="EMBL" id="AXL22264.1"/>
    </source>
</evidence>
<dbReference type="InterPro" id="IPR036866">
    <property type="entry name" value="RibonucZ/Hydroxyglut_hydro"/>
</dbReference>
<accession>A0A346B2C1</accession>
<keyword evidence="4" id="KW-1185">Reference proteome</keyword>
<dbReference type="SMART" id="SM00849">
    <property type="entry name" value="Lactamase_B"/>
    <property type="match status" value="1"/>
</dbReference>
<feature type="chain" id="PRO_5016773723" evidence="1">
    <location>
        <begin position="28"/>
        <end position="300"/>
    </location>
</feature>
<sequence>MKGRAAALRTALAGCCLILLAACLLFAAGCGRGADAEAEQLQVHFLDVGQADAALLQYKGQHMLIDTGDVDGRSALVQRLKEKGVHTLDVVLISHPHGDHLGGMAALFDQFHIKQIYDNGQESRTAMYKNYVKNIVRKKISYKALKRGDKVTFAGDVVCHVLWPAAEGAAAMTASESGRTNNQSVVCKIAFGSFSVLFTGDAQREAEEQILRHVRRNDLKATILKAGHHGSKTSSSPAFIEAVRPEAVVVSCGAGNSYGFPHTAVLAALKKQKADVYRTDRDGAISVVSDGRGYTVIKER</sequence>
<dbReference type="InterPro" id="IPR052159">
    <property type="entry name" value="Competence_DNA_uptake"/>
</dbReference>
<dbReference type="Pfam" id="PF00753">
    <property type="entry name" value="Lactamase_B"/>
    <property type="match status" value="1"/>
</dbReference>
<dbReference type="InterPro" id="IPR001279">
    <property type="entry name" value="Metallo-B-lactamas"/>
</dbReference>
<dbReference type="KEGG" id="meg:DKB62_12220"/>
<gene>
    <name evidence="3" type="ORF">DKB62_12220</name>
</gene>
<dbReference type="PANTHER" id="PTHR30619">
    <property type="entry name" value="DNA INTERNALIZATION/COMPETENCE PROTEIN COMEC/REC2"/>
    <property type="match status" value="1"/>
</dbReference>
<dbReference type="RefSeq" id="WP_107196618.1">
    <property type="nucleotide sequence ID" value="NZ_CP029462.1"/>
</dbReference>
<dbReference type="Gene3D" id="3.60.15.10">
    <property type="entry name" value="Ribonuclease Z/Hydroxyacylglutathione hydrolase-like"/>
    <property type="match status" value="1"/>
</dbReference>
<dbReference type="InterPro" id="IPR035681">
    <property type="entry name" value="ComA-like_MBL"/>
</dbReference>
<dbReference type="GO" id="GO:0016787">
    <property type="term" value="F:hydrolase activity"/>
    <property type="evidence" value="ECO:0007669"/>
    <property type="project" value="UniProtKB-KW"/>
</dbReference>
<dbReference type="CDD" id="cd07731">
    <property type="entry name" value="ComA-like_MBL-fold"/>
    <property type="match status" value="1"/>
</dbReference>